<sequence length="131" mass="14713">MKSTEFNGGASQYIFQSTARLNLQKMGFNCKILSRIQLKLQITGKGAFCKPKNKGMCHCMIFLSGLWPCSIIQMAGSEYGTDCTKSWSSFAKRQLFRAHSGGLMVLRNVFVLEYAESPGFCGYNTEHHRLP</sequence>
<reference evidence="1" key="1">
    <citation type="submission" date="2020-07" db="EMBL/GenBank/DDBJ databases">
        <title>Multicomponent nature underlies the extraordinary mechanical properties of spider dragline silk.</title>
        <authorList>
            <person name="Kono N."/>
            <person name="Nakamura H."/>
            <person name="Mori M."/>
            <person name="Yoshida Y."/>
            <person name="Ohtoshi R."/>
            <person name="Malay A.D."/>
            <person name="Moran D.A.P."/>
            <person name="Tomita M."/>
            <person name="Numata K."/>
            <person name="Arakawa K."/>
        </authorList>
    </citation>
    <scope>NUCLEOTIDE SEQUENCE</scope>
</reference>
<keyword evidence="2" id="KW-1185">Reference proteome</keyword>
<organism evidence="1 2">
    <name type="scientific">Trichonephila clavata</name>
    <name type="common">Joro spider</name>
    <name type="synonym">Nephila clavata</name>
    <dbReference type="NCBI Taxonomy" id="2740835"/>
    <lineage>
        <taxon>Eukaryota</taxon>
        <taxon>Metazoa</taxon>
        <taxon>Ecdysozoa</taxon>
        <taxon>Arthropoda</taxon>
        <taxon>Chelicerata</taxon>
        <taxon>Arachnida</taxon>
        <taxon>Araneae</taxon>
        <taxon>Araneomorphae</taxon>
        <taxon>Entelegynae</taxon>
        <taxon>Araneoidea</taxon>
        <taxon>Nephilidae</taxon>
        <taxon>Trichonephila</taxon>
    </lineage>
</organism>
<proteinExistence type="predicted"/>
<name>A0A8X6HIE1_TRICU</name>
<gene>
    <name evidence="1" type="ORF">TNCT_587111</name>
</gene>
<evidence type="ECO:0000313" key="1">
    <source>
        <dbReference type="EMBL" id="GFR22775.1"/>
    </source>
</evidence>
<comment type="caution">
    <text evidence="1">The sequence shown here is derived from an EMBL/GenBank/DDBJ whole genome shotgun (WGS) entry which is preliminary data.</text>
</comment>
<evidence type="ECO:0000313" key="2">
    <source>
        <dbReference type="Proteomes" id="UP000887116"/>
    </source>
</evidence>
<dbReference type="AlphaFoldDB" id="A0A8X6HIE1"/>
<protein>
    <submittedName>
        <fullName evidence="1">Uncharacterized protein</fullName>
    </submittedName>
</protein>
<dbReference type="Proteomes" id="UP000887116">
    <property type="component" value="Unassembled WGS sequence"/>
</dbReference>
<accession>A0A8X6HIE1</accession>
<dbReference type="EMBL" id="BMAO01038125">
    <property type="protein sequence ID" value="GFR22775.1"/>
    <property type="molecule type" value="Genomic_DNA"/>
</dbReference>